<dbReference type="AlphaFoldDB" id="A0A914S7L5"/>
<sequence length="38" mass="4293">MQKILPLLPQRTALHIKTSTTSRQCKSTFCAQRCSTIT</sequence>
<evidence type="ECO:0000313" key="2">
    <source>
        <dbReference type="WBParaSite" id="PEQ_0001318401-mRNA-1"/>
    </source>
</evidence>
<keyword evidence="1" id="KW-1185">Reference proteome</keyword>
<dbReference type="WBParaSite" id="PEQ_0001318401-mRNA-1">
    <property type="protein sequence ID" value="PEQ_0001318401-mRNA-1"/>
    <property type="gene ID" value="PEQ_0001318401"/>
</dbReference>
<evidence type="ECO:0000313" key="1">
    <source>
        <dbReference type="Proteomes" id="UP000887564"/>
    </source>
</evidence>
<protein>
    <submittedName>
        <fullName evidence="2">Uncharacterized protein</fullName>
    </submittedName>
</protein>
<dbReference type="Proteomes" id="UP000887564">
    <property type="component" value="Unplaced"/>
</dbReference>
<reference evidence="2" key="1">
    <citation type="submission" date="2022-11" db="UniProtKB">
        <authorList>
            <consortium name="WormBaseParasite"/>
        </authorList>
    </citation>
    <scope>IDENTIFICATION</scope>
</reference>
<accession>A0A914S7L5</accession>
<proteinExistence type="predicted"/>
<name>A0A914S7L5_PAREQ</name>
<organism evidence="1 2">
    <name type="scientific">Parascaris equorum</name>
    <name type="common">Equine roundworm</name>
    <dbReference type="NCBI Taxonomy" id="6256"/>
    <lineage>
        <taxon>Eukaryota</taxon>
        <taxon>Metazoa</taxon>
        <taxon>Ecdysozoa</taxon>
        <taxon>Nematoda</taxon>
        <taxon>Chromadorea</taxon>
        <taxon>Rhabditida</taxon>
        <taxon>Spirurina</taxon>
        <taxon>Ascaridomorpha</taxon>
        <taxon>Ascaridoidea</taxon>
        <taxon>Ascarididae</taxon>
        <taxon>Parascaris</taxon>
    </lineage>
</organism>